<dbReference type="EMBL" id="AUZZ01008859">
    <property type="protein sequence ID" value="EQD36067.1"/>
    <property type="molecule type" value="Genomic_DNA"/>
</dbReference>
<reference evidence="1" key="1">
    <citation type="submission" date="2013-08" db="EMBL/GenBank/DDBJ databases">
        <authorList>
            <person name="Mendez C."/>
            <person name="Richter M."/>
            <person name="Ferrer M."/>
            <person name="Sanchez J."/>
        </authorList>
    </citation>
    <scope>NUCLEOTIDE SEQUENCE</scope>
</reference>
<dbReference type="PANTHER" id="PTHR15239:SF6">
    <property type="entry name" value="RIBOSOME QUALITY CONTROL COMPLEX SUBUNIT NEMF"/>
    <property type="match status" value="1"/>
</dbReference>
<accession>T0YVU5</accession>
<proteinExistence type="predicted"/>
<dbReference type="PANTHER" id="PTHR15239">
    <property type="entry name" value="NUCLEAR EXPORT MEDIATOR FACTOR NEMF"/>
    <property type="match status" value="1"/>
</dbReference>
<reference evidence="1" key="2">
    <citation type="journal article" date="2014" name="ISME J.">
        <title>Microbial stratification in low pH oxic and suboxic macroscopic growths along an acid mine drainage.</title>
        <authorList>
            <person name="Mendez-Garcia C."/>
            <person name="Mesa V."/>
            <person name="Sprenger R.R."/>
            <person name="Richter M."/>
            <person name="Diez M.S."/>
            <person name="Solano J."/>
            <person name="Bargiela R."/>
            <person name="Golyshina O.V."/>
            <person name="Manteca A."/>
            <person name="Ramos J.L."/>
            <person name="Gallego J.R."/>
            <person name="Llorente I."/>
            <person name="Martins Dos Santos V.A."/>
            <person name="Jensen O.N."/>
            <person name="Pelaez A.I."/>
            <person name="Sanchez J."/>
            <person name="Ferrer M."/>
        </authorList>
    </citation>
    <scope>NUCLEOTIDE SEQUENCE</scope>
</reference>
<dbReference type="GO" id="GO:0000049">
    <property type="term" value="F:tRNA binding"/>
    <property type="evidence" value="ECO:0007669"/>
    <property type="project" value="TreeGrafter"/>
</dbReference>
<dbReference type="AlphaFoldDB" id="T0YVU5"/>
<dbReference type="Gene3D" id="2.30.310.10">
    <property type="entry name" value="ibrinogen binding protein from staphylococcus aureus domain"/>
    <property type="match status" value="1"/>
</dbReference>
<dbReference type="GO" id="GO:1990112">
    <property type="term" value="C:RQC complex"/>
    <property type="evidence" value="ECO:0007669"/>
    <property type="project" value="TreeGrafter"/>
</dbReference>
<dbReference type="GO" id="GO:0072344">
    <property type="term" value="P:rescue of stalled ribosome"/>
    <property type="evidence" value="ECO:0007669"/>
    <property type="project" value="TreeGrafter"/>
</dbReference>
<comment type="caution">
    <text evidence="1">The sequence shown here is derived from an EMBL/GenBank/DDBJ whole genome shotgun (WGS) entry which is preliminary data.</text>
</comment>
<sequence>MREISNLELSVLIERLKQVEGSYVDKFYDLGDGRFTLKLSRRDFKANILCILSHTLHMTAYTEKYGEPSNFAVAVRKRIAGYIVNSVTKVNNDRIVKLSLAKGESTVDMVFEMFGKGNLVIVDGTGRVLLAYAYEDFRGRSIKPRSEYKPPENLGTDILACSKDEARGLMQKHGDTGIMSFMSKWTNIGTLYVENAILSLGIGPKETLNDLRSKVWDVINRIKEEEEEAKRGVVRVYLGDDNIVDYALCDIEKYSKARVMTFDDIDKAMDLIYVEKAEKVETLNPAIERLNKSIEKQKRIVAGIDEQIARNKMIAQEIFNNMNVLNEIIDAASNNKRITGEELNALLEGTGLLVKSVDLKNKRVVISVGIGI</sequence>
<name>T0YVU5_9ZZZZ</name>
<evidence type="ECO:0000313" key="1">
    <source>
        <dbReference type="EMBL" id="EQD36067.1"/>
    </source>
</evidence>
<organism evidence="1">
    <name type="scientific">mine drainage metagenome</name>
    <dbReference type="NCBI Taxonomy" id="410659"/>
    <lineage>
        <taxon>unclassified sequences</taxon>
        <taxon>metagenomes</taxon>
        <taxon>ecological metagenomes</taxon>
    </lineage>
</organism>
<protein>
    <submittedName>
        <fullName evidence="1">Fibronectin-binding protein A domain protein</fullName>
    </submittedName>
</protein>
<gene>
    <name evidence="1" type="ORF">B2A_12284</name>
</gene>
<dbReference type="InterPro" id="IPR051608">
    <property type="entry name" value="RQC_Subunit_NEMF"/>
</dbReference>
<dbReference type="Pfam" id="PF05833">
    <property type="entry name" value="NFACT_N"/>
    <property type="match status" value="1"/>
</dbReference>
<dbReference type="GO" id="GO:0043023">
    <property type="term" value="F:ribosomal large subunit binding"/>
    <property type="evidence" value="ECO:0007669"/>
    <property type="project" value="TreeGrafter"/>
</dbReference>